<dbReference type="EMBL" id="AP014680">
    <property type="protein sequence ID" value="BAP85226.1"/>
    <property type="molecule type" value="Genomic_DNA"/>
</dbReference>
<evidence type="ECO:0000313" key="2">
    <source>
        <dbReference type="EMBL" id="BAP85226.1"/>
    </source>
</evidence>
<reference evidence="2 3" key="1">
    <citation type="submission" date="2014-11" db="EMBL/GenBank/DDBJ databases">
        <title>Complete genome sequence and analysis of Lactobacillus hokkaidonensis LOOC260T.</title>
        <authorList>
            <person name="Tanizawa Y."/>
            <person name="Tohno M."/>
            <person name="Kaminuma E."/>
            <person name="Nakamura Y."/>
            <person name="Arita M."/>
        </authorList>
    </citation>
    <scope>NUCLEOTIDE SEQUENCE [LARGE SCALE GENOMIC DNA]</scope>
    <source>
        <strain evidence="2 3">LOOC260</strain>
    </source>
</reference>
<evidence type="ECO:0000259" key="1">
    <source>
        <dbReference type="Pfam" id="PF14393"/>
    </source>
</evidence>
<dbReference type="InterPro" id="IPR025536">
    <property type="entry name" value="DUF4422"/>
</dbReference>
<dbReference type="AlphaFoldDB" id="A0A0A1GXN7"/>
<dbReference type="HOGENOM" id="CLU_065769_1_0_9"/>
<proteinExistence type="predicted"/>
<accession>A0A0A1GXN7</accession>
<dbReference type="Proteomes" id="UP000031620">
    <property type="component" value="Chromosome"/>
</dbReference>
<feature type="domain" description="DUF4422" evidence="1">
    <location>
        <begin position="4"/>
        <end position="220"/>
    </location>
</feature>
<organism evidence="2 3">
    <name type="scientific">Paucilactobacillus hokkaidonensis JCM 18461</name>
    <dbReference type="NCBI Taxonomy" id="1291742"/>
    <lineage>
        <taxon>Bacteria</taxon>
        <taxon>Bacillati</taxon>
        <taxon>Bacillota</taxon>
        <taxon>Bacilli</taxon>
        <taxon>Lactobacillales</taxon>
        <taxon>Lactobacillaceae</taxon>
        <taxon>Paucilactobacillus</taxon>
    </lineage>
</organism>
<sequence length="254" mass="30414">MNVKILVAAHKPYKMPSDRQLYLPMYVGKTLHQNEIDGYTGDDTGNNISDKNGTFNELTAIYWAWKNLDADAIGLDHYRRYMSLSRKKDINTALSQDQVARLFEDHDIILPKKRNYFIQTNYDHYVHAHHKEPLDDTAQIIKEKYPDYIPSYNKVMQRKSAHMFNMFLMKRDKFNEYCEWMFDILFELESRTSVVNYSQYEQRVYGFVSELLLDVWLDKNSYDYVEVNFVHMESQHWIKKGFSFLLRALEKPKK</sequence>
<gene>
    <name evidence="2" type="ORF">LOOC260_106700</name>
</gene>
<dbReference type="RefSeq" id="WP_041093015.1">
    <property type="nucleotide sequence ID" value="NZ_AP014680.1"/>
</dbReference>
<evidence type="ECO:0000313" key="3">
    <source>
        <dbReference type="Proteomes" id="UP000031620"/>
    </source>
</evidence>
<protein>
    <submittedName>
        <fullName evidence="2">Exopolysaccharide biosynthesis protein</fullName>
    </submittedName>
</protein>
<name>A0A0A1GXN7_9LACO</name>
<dbReference type="STRING" id="1291742.LOOC260_106700"/>
<dbReference type="KEGG" id="lho:LOOC260_106700"/>
<dbReference type="Pfam" id="PF14393">
    <property type="entry name" value="DUF4422"/>
    <property type="match status" value="1"/>
</dbReference>